<accession>A0ABN8ZP46</accession>
<organism evidence="2 3">
    <name type="scientific">Rangifer tarandus platyrhynchus</name>
    <name type="common">Svalbard reindeer</name>
    <dbReference type="NCBI Taxonomy" id="3082113"/>
    <lineage>
        <taxon>Eukaryota</taxon>
        <taxon>Metazoa</taxon>
        <taxon>Chordata</taxon>
        <taxon>Craniata</taxon>
        <taxon>Vertebrata</taxon>
        <taxon>Euteleostomi</taxon>
        <taxon>Mammalia</taxon>
        <taxon>Eutheria</taxon>
        <taxon>Laurasiatheria</taxon>
        <taxon>Artiodactyla</taxon>
        <taxon>Ruminantia</taxon>
        <taxon>Pecora</taxon>
        <taxon>Cervidae</taxon>
        <taxon>Odocoileinae</taxon>
        <taxon>Rangifer</taxon>
    </lineage>
</organism>
<proteinExistence type="predicted"/>
<name>A0ABN8ZP46_RANTA</name>
<keyword evidence="3" id="KW-1185">Reference proteome</keyword>
<reference evidence="2" key="1">
    <citation type="submission" date="2023-04" db="EMBL/GenBank/DDBJ databases">
        <authorList>
            <consortium name="ELIXIR-Norway"/>
        </authorList>
    </citation>
    <scope>NUCLEOTIDE SEQUENCE [LARGE SCALE GENOMIC DNA]</scope>
</reference>
<feature type="region of interest" description="Disordered" evidence="1">
    <location>
        <begin position="1"/>
        <end position="20"/>
    </location>
</feature>
<evidence type="ECO:0000256" key="1">
    <source>
        <dbReference type="SAM" id="MobiDB-lite"/>
    </source>
</evidence>
<protein>
    <submittedName>
        <fullName evidence="2">Uncharacterized protein</fullName>
    </submittedName>
</protein>
<sequence>MDKGKSVSGKSELDFSASTKSSCDKILFVSARRGKKKVPEDIIINITIIIASCLNIDSRGNLCWVYASTIHPDSHNGTLGHVQPLLVSREELHSSTSQDE</sequence>
<gene>
    <name evidence="2" type="ORF">MRATA1EN1_LOCUS24197</name>
</gene>
<evidence type="ECO:0000313" key="2">
    <source>
        <dbReference type="EMBL" id="CAI9175235.1"/>
    </source>
</evidence>
<dbReference type="EMBL" id="OX459941">
    <property type="protein sequence ID" value="CAI9175235.1"/>
    <property type="molecule type" value="Genomic_DNA"/>
</dbReference>
<dbReference type="Proteomes" id="UP001176941">
    <property type="component" value="Chromosome 5"/>
</dbReference>
<evidence type="ECO:0000313" key="3">
    <source>
        <dbReference type="Proteomes" id="UP001176941"/>
    </source>
</evidence>